<proteinExistence type="predicted"/>
<name>A0AAW7M7G2_9MICO</name>
<protein>
    <submittedName>
        <fullName evidence="2">DUF2235 domain-containing protein</fullName>
    </submittedName>
</protein>
<dbReference type="AlphaFoldDB" id="A0AAW7M7G2"/>
<keyword evidence="3" id="KW-1185">Reference proteome</keyword>
<dbReference type="InterPro" id="IPR018712">
    <property type="entry name" value="Tle1-like_cat"/>
</dbReference>
<dbReference type="PANTHER" id="PTHR33840">
    <property type="match status" value="1"/>
</dbReference>
<evidence type="ECO:0000313" key="2">
    <source>
        <dbReference type="EMBL" id="MDN4486885.1"/>
    </source>
</evidence>
<organism evidence="2 3">
    <name type="scientific">Demequina lignilytica</name>
    <dbReference type="NCBI Taxonomy" id="3051663"/>
    <lineage>
        <taxon>Bacteria</taxon>
        <taxon>Bacillati</taxon>
        <taxon>Actinomycetota</taxon>
        <taxon>Actinomycetes</taxon>
        <taxon>Micrococcales</taxon>
        <taxon>Demequinaceae</taxon>
        <taxon>Demequina</taxon>
    </lineage>
</organism>
<comment type="caution">
    <text evidence="2">The sequence shown here is derived from an EMBL/GenBank/DDBJ whole genome shotgun (WGS) entry which is preliminary data.</text>
</comment>
<dbReference type="Pfam" id="PF09994">
    <property type="entry name" value="T6SS_Tle1-like_cat"/>
    <property type="match status" value="1"/>
</dbReference>
<accession>A0AAW7M7G2</accession>
<feature type="domain" description="T6SS Phospholipase effector Tle1-like catalytic" evidence="1">
    <location>
        <begin position="4"/>
        <end position="261"/>
    </location>
</feature>
<dbReference type="EMBL" id="JAUHPX010000001">
    <property type="protein sequence ID" value="MDN4486885.1"/>
    <property type="molecule type" value="Genomic_DNA"/>
</dbReference>
<reference evidence="2" key="1">
    <citation type="submission" date="2023-06" db="EMBL/GenBank/DDBJ databases">
        <title>Sysu t00039.</title>
        <authorList>
            <person name="Gao L."/>
            <person name="Fang B.-Z."/>
            <person name="Li W.-J."/>
        </authorList>
    </citation>
    <scope>NUCLEOTIDE SEQUENCE</scope>
    <source>
        <strain evidence="2">SYSU T00039</strain>
    </source>
</reference>
<evidence type="ECO:0000259" key="1">
    <source>
        <dbReference type="Pfam" id="PF09994"/>
    </source>
</evidence>
<sequence>MVSRIVLCCDGTWSRPDQAADGTPTPTNVTKLAAAIAPTGDDGARQAVLYHRGVGTDAGERLLGAAFGVGLSRIVRDAYRDIVAEYTPGDELYLIGFSRGAYTARSVAGLIRNCGILRPEHRDRLDDAYRLYRSRAYGPHAVESELFRRSYSHPDVGVRFIGVWDTVGALGLPWSGIPGVRRLNRRWSFHDTRLSGTVQAAFHALSIDEQRKPYAPAVWELPDPEGGQIVEQVWFAGDHSKVGGGVLAHGLSDITLRWMADRAVEHGLTLRPGSFAVGDDAVPGDDELVPFAPDPMGEVGDARTGLFRLWPPHVRPLGAAEGGRESVAATAVDRLAVDPAYRPRNLEGFLEDGGPVSDV</sequence>
<dbReference type="InterPro" id="IPR029058">
    <property type="entry name" value="AB_hydrolase_fold"/>
</dbReference>
<gene>
    <name evidence="2" type="ORF">QQX10_01755</name>
</gene>
<dbReference type="PANTHER" id="PTHR33840:SF1">
    <property type="entry name" value="TLE1 PHOSPHOLIPASE DOMAIN-CONTAINING PROTEIN"/>
    <property type="match status" value="1"/>
</dbReference>
<dbReference type="RefSeq" id="WP_301144466.1">
    <property type="nucleotide sequence ID" value="NZ_JAUHPX010000001.1"/>
</dbReference>
<evidence type="ECO:0000313" key="3">
    <source>
        <dbReference type="Proteomes" id="UP001172737"/>
    </source>
</evidence>
<dbReference type="SUPFAM" id="SSF53474">
    <property type="entry name" value="alpha/beta-Hydrolases"/>
    <property type="match status" value="1"/>
</dbReference>
<dbReference type="Proteomes" id="UP001172737">
    <property type="component" value="Unassembled WGS sequence"/>
</dbReference>